<proteinExistence type="predicted"/>
<dbReference type="AlphaFoldDB" id="G7YR55"/>
<organism evidence="1 2">
    <name type="scientific">Clonorchis sinensis</name>
    <name type="common">Chinese liver fluke</name>
    <dbReference type="NCBI Taxonomy" id="79923"/>
    <lineage>
        <taxon>Eukaryota</taxon>
        <taxon>Metazoa</taxon>
        <taxon>Spiralia</taxon>
        <taxon>Lophotrochozoa</taxon>
        <taxon>Platyhelminthes</taxon>
        <taxon>Trematoda</taxon>
        <taxon>Digenea</taxon>
        <taxon>Opisthorchiida</taxon>
        <taxon>Opisthorchiata</taxon>
        <taxon>Opisthorchiidae</taxon>
        <taxon>Clonorchis</taxon>
    </lineage>
</organism>
<dbReference type="EMBL" id="DF144014">
    <property type="protein sequence ID" value="GAA55432.1"/>
    <property type="molecule type" value="Genomic_DNA"/>
</dbReference>
<protein>
    <submittedName>
        <fullName evidence="1">Uncharacterized protein</fullName>
    </submittedName>
</protein>
<gene>
    <name evidence="1" type="ORF">CLF_107915</name>
</gene>
<reference evidence="1" key="1">
    <citation type="journal article" date="2011" name="Genome Biol.">
        <title>The draft genome of the carcinogenic human liver fluke Clonorchis sinensis.</title>
        <authorList>
            <person name="Wang X."/>
            <person name="Chen W."/>
            <person name="Huang Y."/>
            <person name="Sun J."/>
            <person name="Men J."/>
            <person name="Liu H."/>
            <person name="Luo F."/>
            <person name="Guo L."/>
            <person name="Lv X."/>
            <person name="Deng C."/>
            <person name="Zhou C."/>
            <person name="Fan Y."/>
            <person name="Li X."/>
            <person name="Huang L."/>
            <person name="Hu Y."/>
            <person name="Liang C."/>
            <person name="Hu X."/>
            <person name="Xu J."/>
            <person name="Yu X."/>
        </authorList>
    </citation>
    <scope>NUCLEOTIDE SEQUENCE [LARGE SCALE GENOMIC DNA]</scope>
    <source>
        <strain evidence="1">Henan</strain>
    </source>
</reference>
<accession>G7YR55</accession>
<evidence type="ECO:0000313" key="2">
    <source>
        <dbReference type="Proteomes" id="UP000008909"/>
    </source>
</evidence>
<sequence length="763" mass="88060">MAQTVAGEKPVVIFDNKPLDNQPYIYVNYQRKHTTSPHCVRRMSLWRLSYSRPLVGLLSVITLPISKAQQQLVDGCDKVPAIVTVRKIPINAKNMTPCTKLASLTRLMSVLETECLETNSRWKSPWGVTWITISNRLQHSLSNGHCSGRHGERTNEKATHDTPEEYFPEEYSFKDNVERHGSKFIFVDPFLKRDVICCLFVSSVNMREKYPNLCALGTGGGRKTDKLNPNKKLELWMTGHHQRYSSKQHGKMKLFRLIFRLATILANSINLRIPRKQGIPDKNRTTSCCDVTAPTESFNTVFQIYYRYLSIHLPGAKTMQLKLFALLDPQTTTVWARTGSLSLYCGSMRGELGRKHRSRLEFNRNLTAAKAWSNTDDLVVLISHTELFKFKMNKFLPVHNAKYFRVRRTRECFLSYSIPRFSVVISKLYLFIPEEGMNRASPPPDHLRIGRLVDTAYGEIYPVALEFFGNKDLSRVMLIFSIPIQQCSASRFHLVDNIRKYRTESVAQVDALNKDVPKAVPKSETVVCPTFVSLCVNQLLLGFWKNGTPRRRILPTHLLAGQTVSSIPFDDHLPIHVRIQSNSCEWHCRYAVEVSLHFNPPHRQQRRRQTRQYYGSYTRSGHFIQERKVAICDRTIYRRLIERTRKPMERDFVRVVFKLKCVVEGKRITNMGWKIAEMFVQGRPWHENTAYSDQYTVIQKKSAGITEHGSPSCLNPSGKNIQSQNREYTDELKRDYAGKLLSEGQRYTTPYMLTMLEKASELS</sequence>
<reference key="2">
    <citation type="submission" date="2011-10" db="EMBL/GenBank/DDBJ databases">
        <title>The genome and transcriptome sequence of Clonorchis sinensis provide insights into the carcinogenic liver fluke.</title>
        <authorList>
            <person name="Wang X."/>
            <person name="Huang Y."/>
            <person name="Chen W."/>
            <person name="Liu H."/>
            <person name="Guo L."/>
            <person name="Chen Y."/>
            <person name="Luo F."/>
            <person name="Zhou W."/>
            <person name="Sun J."/>
            <person name="Mao Q."/>
            <person name="Liang P."/>
            <person name="Zhou C."/>
            <person name="Tian Y."/>
            <person name="Men J."/>
            <person name="Lv X."/>
            <person name="Huang L."/>
            <person name="Zhou J."/>
            <person name="Hu Y."/>
            <person name="Li R."/>
            <person name="Zhang F."/>
            <person name="Lei H."/>
            <person name="Li X."/>
            <person name="Hu X."/>
            <person name="Liang C."/>
            <person name="Xu J."/>
            <person name="Wu Z."/>
            <person name="Yu X."/>
        </authorList>
    </citation>
    <scope>NUCLEOTIDE SEQUENCE</scope>
    <source>
        <strain>Henan</strain>
    </source>
</reference>
<keyword evidence="2" id="KW-1185">Reference proteome</keyword>
<evidence type="ECO:0000313" key="1">
    <source>
        <dbReference type="EMBL" id="GAA55432.1"/>
    </source>
</evidence>
<name>G7YR55_CLOSI</name>
<dbReference type="Proteomes" id="UP000008909">
    <property type="component" value="Unassembled WGS sequence"/>
</dbReference>